<dbReference type="PANTHER" id="PTHR14187:SF5">
    <property type="entry name" value="HEAT SHOCK 70 KDA PROTEIN 12A"/>
    <property type="match status" value="1"/>
</dbReference>
<evidence type="ECO:0000313" key="2">
    <source>
        <dbReference type="Proteomes" id="UP001174936"/>
    </source>
</evidence>
<organism evidence="1 2">
    <name type="scientific">Cercophora newfieldiana</name>
    <dbReference type="NCBI Taxonomy" id="92897"/>
    <lineage>
        <taxon>Eukaryota</taxon>
        <taxon>Fungi</taxon>
        <taxon>Dikarya</taxon>
        <taxon>Ascomycota</taxon>
        <taxon>Pezizomycotina</taxon>
        <taxon>Sordariomycetes</taxon>
        <taxon>Sordariomycetidae</taxon>
        <taxon>Sordariales</taxon>
        <taxon>Lasiosphaeriaceae</taxon>
        <taxon>Cercophora</taxon>
    </lineage>
</organism>
<accession>A0AA39YN72</accession>
<dbReference type="Proteomes" id="UP001174936">
    <property type="component" value="Unassembled WGS sequence"/>
</dbReference>
<proteinExistence type="predicted"/>
<protein>
    <submittedName>
        <fullName evidence="1">Uncharacterized protein</fullName>
    </submittedName>
</protein>
<name>A0AA39YN72_9PEZI</name>
<dbReference type="Gene3D" id="3.30.420.40">
    <property type="match status" value="1"/>
</dbReference>
<dbReference type="EMBL" id="JAULSV010000001">
    <property type="protein sequence ID" value="KAK0654970.1"/>
    <property type="molecule type" value="Genomic_DNA"/>
</dbReference>
<dbReference type="InterPro" id="IPR043129">
    <property type="entry name" value="ATPase_NBD"/>
</dbReference>
<dbReference type="PRINTS" id="PR00301">
    <property type="entry name" value="HEATSHOCK70"/>
</dbReference>
<evidence type="ECO:0000313" key="1">
    <source>
        <dbReference type="EMBL" id="KAK0654970.1"/>
    </source>
</evidence>
<reference evidence="1" key="1">
    <citation type="submission" date="2023-06" db="EMBL/GenBank/DDBJ databases">
        <title>Genome-scale phylogeny and comparative genomics of the fungal order Sordariales.</title>
        <authorList>
            <consortium name="Lawrence Berkeley National Laboratory"/>
            <person name="Hensen N."/>
            <person name="Bonometti L."/>
            <person name="Westerberg I."/>
            <person name="Brannstrom I.O."/>
            <person name="Guillou S."/>
            <person name="Cros-Aarteil S."/>
            <person name="Calhoun S."/>
            <person name="Haridas S."/>
            <person name="Kuo A."/>
            <person name="Mondo S."/>
            <person name="Pangilinan J."/>
            <person name="Riley R."/>
            <person name="Labutti K."/>
            <person name="Andreopoulos B."/>
            <person name="Lipzen A."/>
            <person name="Chen C."/>
            <person name="Yanf M."/>
            <person name="Daum C."/>
            <person name="Ng V."/>
            <person name="Clum A."/>
            <person name="Steindorff A."/>
            <person name="Ohm R."/>
            <person name="Martin F."/>
            <person name="Silar P."/>
            <person name="Natvig D."/>
            <person name="Lalanne C."/>
            <person name="Gautier V."/>
            <person name="Ament-Velasquez S.L."/>
            <person name="Kruys A."/>
            <person name="Hutchinson M.I."/>
            <person name="Powell A.J."/>
            <person name="Barry K."/>
            <person name="Miller A.N."/>
            <person name="Grigoriev I.V."/>
            <person name="Debuchy R."/>
            <person name="Gladieux P."/>
            <person name="Thoren M.H."/>
            <person name="Johannesson H."/>
        </authorList>
    </citation>
    <scope>NUCLEOTIDE SEQUENCE</scope>
    <source>
        <strain evidence="1">SMH2532-1</strain>
    </source>
</reference>
<dbReference type="SUPFAM" id="SSF53067">
    <property type="entry name" value="Actin-like ATPase domain"/>
    <property type="match status" value="2"/>
</dbReference>
<dbReference type="CDD" id="cd10170">
    <property type="entry name" value="ASKHA_NBD_HSP70"/>
    <property type="match status" value="1"/>
</dbReference>
<comment type="caution">
    <text evidence="1">The sequence shown here is derived from an EMBL/GenBank/DDBJ whole genome shotgun (WGS) entry which is preliminary data.</text>
</comment>
<sequence length="623" mass="70197">MMNDWTFGGSQAQPGSEHLIIGIDFGTTYSGVAWAMADDFEQRQINSITNWPGRGGTESSKVPTEIWYNGNNMKWGYEIPPDVPRLQFFKLLLLDAEDFSAELKSSPHIQRARDILQNSGKTAIKVIADYLRLLWAHAEETLRKTLGKKVSQRLTIGFIVTIPAIWKPYARQRMEEAVEMSGILTTRMAVTKYLSFAPEPEAAAIAALLERQRSIRRGINQGDIYVVCDAGGGTVDLITYMVESAKPIRIVEAVEGTGGLCGRIFIDQAFEQICKKRLDPWWDGLSWAVKAKWIQEEWKDSIKHQFKPGYGDMEYSIVLPTEIPDHGNKRKGRKPHSDDCIREPYIKGGRIHFRETDIEKAFKGVLERIGQLIGSQIKNAIVRTGKEVTGVILVGGLGCSPCLYQYLDERFDIDVLQSPGIGPRTAIAHGAVYKGLMGDVDGSAGNFVASNVPIQVTATISRNSHYEEDRFWSEDEGMWYAKDQIQWHLKKGERVSSLTRRTHPFYQLEDTNWDGHWQLELYYCDDASPPDRWTSTNNVELLCTLDCTMDNCMPVSRLRNHFTPSGKKMKLLDFNVRMIPTGGGVVFDVEVNGTRLGMKKLAMKSLTGDCLEEVSSSFDEMIL</sequence>
<gene>
    <name evidence="1" type="ORF">B0T16DRAFT_383955</name>
</gene>
<keyword evidence="2" id="KW-1185">Reference proteome</keyword>
<dbReference type="PANTHER" id="PTHR14187">
    <property type="entry name" value="ALPHA KINASE/ELONGATION FACTOR 2 KINASE"/>
    <property type="match status" value="1"/>
</dbReference>
<dbReference type="AlphaFoldDB" id="A0AA39YN72"/>